<proteinExistence type="predicted"/>
<keyword evidence="3" id="KW-1185">Reference proteome</keyword>
<evidence type="ECO:0000256" key="1">
    <source>
        <dbReference type="SAM" id="Phobius"/>
    </source>
</evidence>
<dbReference type="RefSeq" id="WP_097131219.1">
    <property type="nucleotide sequence ID" value="NZ_OCMT01000002.1"/>
</dbReference>
<dbReference type="OrthoDB" id="795346at2"/>
<protein>
    <submittedName>
        <fullName evidence="2">Uncharacterized protein</fullName>
    </submittedName>
</protein>
<dbReference type="Proteomes" id="UP000219281">
    <property type="component" value="Unassembled WGS sequence"/>
</dbReference>
<accession>A0A285ZZ38</accession>
<reference evidence="3" key="1">
    <citation type="submission" date="2017-09" db="EMBL/GenBank/DDBJ databases">
        <authorList>
            <person name="Varghese N."/>
            <person name="Submissions S."/>
        </authorList>
    </citation>
    <scope>NUCLEOTIDE SEQUENCE [LARGE SCALE GENOMIC DNA]</scope>
    <source>
        <strain evidence="3">CGMCC 1.12803</strain>
    </source>
</reference>
<keyword evidence="1" id="KW-1133">Transmembrane helix</keyword>
<feature type="transmembrane region" description="Helical" evidence="1">
    <location>
        <begin position="7"/>
        <end position="27"/>
    </location>
</feature>
<dbReference type="AlphaFoldDB" id="A0A285ZZ38"/>
<name>A0A285ZZ38_9SPHI</name>
<evidence type="ECO:0000313" key="3">
    <source>
        <dbReference type="Proteomes" id="UP000219281"/>
    </source>
</evidence>
<dbReference type="EMBL" id="OCMT01000002">
    <property type="protein sequence ID" value="SOD14916.1"/>
    <property type="molecule type" value="Genomic_DNA"/>
</dbReference>
<gene>
    <name evidence="2" type="ORF">SAMN06297358_1880</name>
</gene>
<sequence length="168" mass="19408">MTSRGKKIFLALTVIVPFLIYSIVYYAPIIRNAPFQEKDFVSLEYKWGTGTQLENSYNSATGEFKYVNKNDSLINRNIKLTTRDVKYLDSIADVQGFWNLPDVVANGEEDLKDAKKLRYFIKFNYKKKSKEVTYFPSFSGNQKMKGAVSKMQKEIELTLIDKEANLTK</sequence>
<organism evidence="2 3">
    <name type="scientific">Pedobacter xixiisoli</name>
    <dbReference type="NCBI Taxonomy" id="1476464"/>
    <lineage>
        <taxon>Bacteria</taxon>
        <taxon>Pseudomonadati</taxon>
        <taxon>Bacteroidota</taxon>
        <taxon>Sphingobacteriia</taxon>
        <taxon>Sphingobacteriales</taxon>
        <taxon>Sphingobacteriaceae</taxon>
        <taxon>Pedobacter</taxon>
    </lineage>
</organism>
<evidence type="ECO:0000313" key="2">
    <source>
        <dbReference type="EMBL" id="SOD14916.1"/>
    </source>
</evidence>
<keyword evidence="1" id="KW-0472">Membrane</keyword>
<keyword evidence="1" id="KW-0812">Transmembrane</keyword>